<dbReference type="FunCoup" id="Q7NGG1">
    <property type="interactions" value="237"/>
</dbReference>
<dbReference type="PANTHER" id="PTHR12277:SF81">
    <property type="entry name" value="PROTEIN ABHD13"/>
    <property type="match status" value="1"/>
</dbReference>
<dbReference type="InterPro" id="IPR029058">
    <property type="entry name" value="AB_hydrolase_fold"/>
</dbReference>
<dbReference type="EMBL" id="BA000045">
    <property type="protein sequence ID" value="BAC91149.1"/>
    <property type="molecule type" value="Genomic_DNA"/>
</dbReference>
<evidence type="ECO:0000313" key="3">
    <source>
        <dbReference type="Proteomes" id="UP000000557"/>
    </source>
</evidence>
<gene>
    <name evidence="2" type="ordered locus">gll3208</name>
</gene>
<dbReference type="InParanoid" id="Q7NGG1"/>
<dbReference type="Proteomes" id="UP000000557">
    <property type="component" value="Chromosome"/>
</dbReference>
<dbReference type="eggNOG" id="COG1073">
    <property type="taxonomic scope" value="Bacteria"/>
</dbReference>
<sequence length="294" mass="33106">MGRFETTLSIPLPRPVRMLLIGLIVLALLLYAGACACLRQVQERFIFFPEREVTETPATYGLGYEDVYLPLEKDQLHGWWIPAARPDAPVVLYLHGNGINVGANAEHAHRLQYRLGFTVFLFDYRGYGKSSGPFPSENRVYADAERAWQYLVGERKIDPRRILLYGHSLGGAVAVEMAVRHPEVAGAVVESSFTSILEMTAAQRWTRFFPVEWLLHQRFDSIAKMSRLQVPVLFIHGRRDRVISHTMSERNYAAAPQPKRLLLVAGGDHATNAVEGGSLYLEGFRTFAHAALSR</sequence>
<dbReference type="PhylomeDB" id="Q7NGG1"/>
<organism evidence="2 3">
    <name type="scientific">Gloeobacter violaceus (strain ATCC 29082 / PCC 7421)</name>
    <dbReference type="NCBI Taxonomy" id="251221"/>
    <lineage>
        <taxon>Bacteria</taxon>
        <taxon>Bacillati</taxon>
        <taxon>Cyanobacteriota</taxon>
        <taxon>Cyanophyceae</taxon>
        <taxon>Gloeobacterales</taxon>
        <taxon>Gloeobacteraceae</taxon>
        <taxon>Gloeobacter</taxon>
    </lineage>
</organism>
<reference evidence="2 3" key="2">
    <citation type="journal article" date="2003" name="DNA Res.">
        <title>Complete genome structure of Gloeobacter violaceus PCC 7421, a cyanobacterium that lacks thylakoids (supplement).</title>
        <authorList>
            <person name="Nakamura Y."/>
            <person name="Kaneko T."/>
            <person name="Sato S."/>
            <person name="Mimuro M."/>
            <person name="Miyashita H."/>
            <person name="Tsuchiya T."/>
            <person name="Sasamoto S."/>
            <person name="Watanabe A."/>
            <person name="Kawashima K."/>
            <person name="Kishida Y."/>
            <person name="Kiyokawa C."/>
            <person name="Kohara M."/>
            <person name="Matsumoto M."/>
            <person name="Matsuno A."/>
            <person name="Nakazaki N."/>
            <person name="Shimpo S."/>
            <person name="Takeuchi C."/>
            <person name="Yamada M."/>
            <person name="Tabata S."/>
        </authorList>
    </citation>
    <scope>NUCLEOTIDE SEQUENCE [LARGE SCALE GENOMIC DNA]</scope>
    <source>
        <strain evidence="3">ATCC 29082 / PCC 7421</strain>
    </source>
</reference>
<dbReference type="HOGENOM" id="CLU_029375_2_1_3"/>
<keyword evidence="3" id="KW-1185">Reference proteome</keyword>
<name>Q7NGG1_GLOVI</name>
<dbReference type="AlphaFoldDB" id="Q7NGG1"/>
<dbReference type="Pfam" id="PF12146">
    <property type="entry name" value="Hydrolase_4"/>
    <property type="match status" value="1"/>
</dbReference>
<dbReference type="KEGG" id="gvi:gll3208"/>
<dbReference type="PANTHER" id="PTHR12277">
    <property type="entry name" value="ALPHA/BETA HYDROLASE DOMAIN-CONTAINING PROTEIN"/>
    <property type="match status" value="1"/>
</dbReference>
<evidence type="ECO:0000259" key="1">
    <source>
        <dbReference type="Pfam" id="PF12146"/>
    </source>
</evidence>
<dbReference type="PATRIC" id="fig|251221.4.peg.3239"/>
<evidence type="ECO:0000313" key="2">
    <source>
        <dbReference type="EMBL" id="BAC91149.1"/>
    </source>
</evidence>
<dbReference type="ESTHER" id="glovi-GLL3208">
    <property type="family name" value="ABHD13-BEM46"/>
</dbReference>
<dbReference type="InterPro" id="IPR000073">
    <property type="entry name" value="AB_hydrolase_1"/>
</dbReference>
<dbReference type="EnsemblBacteria" id="BAC91149">
    <property type="protein sequence ID" value="BAC91149"/>
    <property type="gene ID" value="BAC91149"/>
</dbReference>
<dbReference type="Gene3D" id="3.40.50.1820">
    <property type="entry name" value="alpha/beta hydrolase"/>
    <property type="match status" value="1"/>
</dbReference>
<reference evidence="2 3" key="1">
    <citation type="journal article" date="2003" name="DNA Res.">
        <title>Complete genome structure of Gloeobacter violaceus PCC 7421, a cyanobacterium that lacks thylakoids.</title>
        <authorList>
            <person name="Nakamura Y."/>
            <person name="Kaneko T."/>
            <person name="Sato S."/>
            <person name="Mimuro M."/>
            <person name="Miyashita H."/>
            <person name="Tsuchiya T."/>
            <person name="Sasamoto S."/>
            <person name="Watanabe A."/>
            <person name="Kawashima K."/>
            <person name="Kishida Y."/>
            <person name="Kiyokawa C."/>
            <person name="Kohara M."/>
            <person name="Matsumoto M."/>
            <person name="Matsuno A."/>
            <person name="Nakazaki N."/>
            <person name="Shimpo S."/>
            <person name="Takeuchi C."/>
            <person name="Yamada M."/>
            <person name="Tabata S."/>
        </authorList>
    </citation>
    <scope>NUCLEOTIDE SEQUENCE [LARGE SCALE GENOMIC DNA]</scope>
    <source>
        <strain evidence="3">ATCC 29082 / PCC 7421</strain>
    </source>
</reference>
<dbReference type="SUPFAM" id="SSF53474">
    <property type="entry name" value="alpha/beta-Hydrolases"/>
    <property type="match status" value="1"/>
</dbReference>
<proteinExistence type="predicted"/>
<dbReference type="OrthoDB" id="9776685at2"/>
<protein>
    <submittedName>
        <fullName evidence="2">Gll3208 protein</fullName>
    </submittedName>
</protein>
<accession>Q7NGG1</accession>
<dbReference type="STRING" id="251221.gene:10760716"/>
<feature type="domain" description="Serine aminopeptidase S33" evidence="1">
    <location>
        <begin position="90"/>
        <end position="215"/>
    </location>
</feature>
<dbReference type="InterPro" id="IPR022742">
    <property type="entry name" value="Hydrolase_4"/>
</dbReference>
<dbReference type="PRINTS" id="PR00111">
    <property type="entry name" value="ABHYDROLASE"/>
</dbReference>